<dbReference type="InterPro" id="IPR002314">
    <property type="entry name" value="aa-tRNA-synt_IIb"/>
</dbReference>
<evidence type="ECO:0000256" key="7">
    <source>
        <dbReference type="ARBA" id="ARBA00022833"/>
    </source>
</evidence>
<keyword evidence="3 13" id="KW-0820">tRNA-binding</keyword>
<dbReference type="Pfam" id="PF03129">
    <property type="entry name" value="HGTP_anticodon"/>
    <property type="match status" value="1"/>
</dbReference>
<keyword evidence="2 13" id="KW-0963">Cytoplasm</keyword>
<evidence type="ECO:0000313" key="17">
    <source>
        <dbReference type="Proteomes" id="UP001206548"/>
    </source>
</evidence>
<dbReference type="Gene3D" id="3.30.980.10">
    <property type="entry name" value="Threonyl-trna Synthetase, Chain A, domain 2"/>
    <property type="match status" value="1"/>
</dbReference>
<dbReference type="SUPFAM" id="SSF52954">
    <property type="entry name" value="Class II aaRS ABD-related"/>
    <property type="match status" value="1"/>
</dbReference>
<keyword evidence="9 13" id="KW-0694">RNA-binding</keyword>
<reference evidence="16 17" key="1">
    <citation type="journal article" date="2023" name="Int. J. Syst. Evol. Microbiol.">
        <title>Streptococcus sciuri sp. nov., Staphylococcus marylandisciuri sp. nov. and Staphylococcus americanisciuri sp. nov., isolated from faeces of eastern grey squirrel (Sciurus carolinensis).</title>
        <authorList>
            <person name="Volokhov D.V."/>
            <person name="Zagorodnyaya T.A."/>
            <person name="Furtak V.A."/>
            <person name="Nattanmai G."/>
            <person name="Randall L."/>
            <person name="Jose S."/>
            <person name="Gao Y."/>
            <person name="Eisenberg T."/>
            <person name="Delmonte P."/>
            <person name="Blom J."/>
            <person name="Mitchell K.K."/>
        </authorList>
    </citation>
    <scope>NUCLEOTIDE SEQUENCE [LARGE SCALE GENOMIC DNA]</scope>
    <source>
        <strain evidence="16 17">SQ9-PEA</strain>
    </source>
</reference>
<dbReference type="CDD" id="cd01667">
    <property type="entry name" value="TGS_ThrRS"/>
    <property type="match status" value="1"/>
</dbReference>
<dbReference type="EC" id="6.1.1.3" evidence="13"/>
<dbReference type="PANTHER" id="PTHR11451">
    <property type="entry name" value="THREONINE-TRNA LIGASE"/>
    <property type="match status" value="1"/>
</dbReference>
<evidence type="ECO:0000256" key="3">
    <source>
        <dbReference type="ARBA" id="ARBA00022555"/>
    </source>
</evidence>
<keyword evidence="8 13" id="KW-0067">ATP-binding</keyword>
<dbReference type="RefSeq" id="WP_259138424.1">
    <property type="nucleotide sequence ID" value="NZ_JANUXX010000005.1"/>
</dbReference>
<dbReference type="InterPro" id="IPR012947">
    <property type="entry name" value="tRNA_SAD"/>
</dbReference>
<comment type="subunit">
    <text evidence="13">Homodimer.</text>
</comment>
<dbReference type="CDD" id="cd00860">
    <property type="entry name" value="ThrRS_anticodon"/>
    <property type="match status" value="1"/>
</dbReference>
<dbReference type="SMART" id="SM00863">
    <property type="entry name" value="tRNA_SAD"/>
    <property type="match status" value="1"/>
</dbReference>
<sequence length="650" mass="75000">MINITFPDGAVRYYDDGSTTFDIAQSISNSLAKKALAGKLNGKLIDTTRPIYEDGSLEIVTPDHEDALALLRHSAAHLFAQAARRLFPEIHLGVGPAIQDGFYYDTDNEAGQISNEDLARIEEEMKKIVKENFPSIREEVTKAEAREIFKNDPYKLELIEEHSEDEGGLTIYRQGEYVDLCRGPHVPSTGRIQVFHLLNVAGAYWRGDSNNAMMQRVYGTAWFDKKDLKNYLKMREEAKERDHRKLGKELDLFMISKEVGQGLPFWLPNGATIRRVLERYITDKELAAGYQHVYTPPLASVELYKTSGHWDHYREDMFPTMDMGDGEEFVLRPMNCPHHIQVYKNHVRSYRELPIRIAELGMMHRYEKSGALSGLQRVREMTLNDGHIFVAPEQIRDEFKKTLQLIIDVYKDFNLTDYRFRLSYRDPKDTHKYYDNDEMWENAQSMLKAALDDMGADYFEAEGEAAFYGPKLDIQVKTALGNEETLSTIQLDFLLPERFDLKYIGADGEEHRPVMIHRGVVSTMERFIAILIETYKGAFPTWLAPHQVTVIPISTEVHLDYAWEVAKALRDHGVRVDVDERNEKMQYKIRQSQTQKIPYQLIVGDKELAEGTVNVRRYGSKATEVQSIEDFVNTILEDIDRKSRVEKEDE</sequence>
<dbReference type="InterPro" id="IPR002320">
    <property type="entry name" value="Thr-tRNA-ligase_IIa"/>
</dbReference>
<feature type="binding site" evidence="13">
    <location>
        <position position="336"/>
    </location>
    <ligand>
        <name>Zn(2+)</name>
        <dbReference type="ChEBI" id="CHEBI:29105"/>
        <note>catalytic</note>
    </ligand>
</feature>
<dbReference type="SUPFAM" id="SSF81271">
    <property type="entry name" value="TGS-like"/>
    <property type="match status" value="1"/>
</dbReference>
<evidence type="ECO:0000256" key="1">
    <source>
        <dbReference type="ARBA" id="ARBA00008226"/>
    </source>
</evidence>
<evidence type="ECO:0000256" key="8">
    <source>
        <dbReference type="ARBA" id="ARBA00022840"/>
    </source>
</evidence>
<gene>
    <name evidence="13 16" type="primary">thrS</name>
    <name evidence="16" type="ORF">NXS10_05205</name>
</gene>
<dbReference type="InterPro" id="IPR045864">
    <property type="entry name" value="aa-tRNA-synth_II/BPL/LPL"/>
</dbReference>
<dbReference type="SUPFAM" id="SSF55186">
    <property type="entry name" value="ThrRS/AlaRS common domain"/>
    <property type="match status" value="1"/>
</dbReference>
<accession>A0ABT2F818</accession>
<feature type="domain" description="Aminoacyl-transfer RNA synthetases class-II family profile" evidence="14">
    <location>
        <begin position="242"/>
        <end position="540"/>
    </location>
</feature>
<dbReference type="CDD" id="cd00771">
    <property type="entry name" value="ThrRS_core"/>
    <property type="match status" value="1"/>
</dbReference>
<keyword evidence="17" id="KW-1185">Reference proteome</keyword>
<dbReference type="Gene3D" id="3.30.54.20">
    <property type="match status" value="1"/>
</dbReference>
<dbReference type="HAMAP" id="MF_00184">
    <property type="entry name" value="Thr_tRNA_synth"/>
    <property type="match status" value="1"/>
</dbReference>
<proteinExistence type="inferred from homology"/>
<keyword evidence="4 13" id="KW-0436">Ligase</keyword>
<evidence type="ECO:0000259" key="15">
    <source>
        <dbReference type="PROSITE" id="PS51880"/>
    </source>
</evidence>
<keyword evidence="7 13" id="KW-0862">Zinc</keyword>
<evidence type="ECO:0000256" key="4">
    <source>
        <dbReference type="ARBA" id="ARBA00022598"/>
    </source>
</evidence>
<comment type="subcellular location">
    <subcellularLocation>
        <location evidence="13">Cytoplasm</location>
    </subcellularLocation>
</comment>
<dbReference type="InterPro" id="IPR004095">
    <property type="entry name" value="TGS"/>
</dbReference>
<comment type="similarity">
    <text evidence="1 13">Belongs to the class-II aminoacyl-tRNA synthetase family.</text>
</comment>
<keyword evidence="6 13" id="KW-0547">Nucleotide-binding</keyword>
<dbReference type="PROSITE" id="PS50862">
    <property type="entry name" value="AA_TRNA_LIGASE_II"/>
    <property type="match status" value="1"/>
</dbReference>
<dbReference type="GO" id="GO:0004829">
    <property type="term" value="F:threonine-tRNA ligase activity"/>
    <property type="evidence" value="ECO:0007669"/>
    <property type="project" value="UniProtKB-EC"/>
</dbReference>
<evidence type="ECO:0000256" key="2">
    <source>
        <dbReference type="ARBA" id="ARBA00022490"/>
    </source>
</evidence>
<dbReference type="EMBL" id="JANUXX010000005">
    <property type="protein sequence ID" value="MCS4488353.1"/>
    <property type="molecule type" value="Genomic_DNA"/>
</dbReference>
<dbReference type="InterPro" id="IPR036621">
    <property type="entry name" value="Anticodon-bd_dom_sf"/>
</dbReference>
<dbReference type="Pfam" id="PF02824">
    <property type="entry name" value="TGS"/>
    <property type="match status" value="1"/>
</dbReference>
<dbReference type="InterPro" id="IPR006195">
    <property type="entry name" value="aa-tRNA-synth_II"/>
</dbReference>
<name>A0ABT2F818_9STRE</name>
<dbReference type="NCBIfam" id="TIGR00418">
    <property type="entry name" value="thrS"/>
    <property type="match status" value="1"/>
</dbReference>
<keyword evidence="5 13" id="KW-0479">Metal-binding</keyword>
<dbReference type="Gene3D" id="3.40.50.800">
    <property type="entry name" value="Anticodon-binding domain"/>
    <property type="match status" value="1"/>
</dbReference>
<evidence type="ECO:0000256" key="9">
    <source>
        <dbReference type="ARBA" id="ARBA00022884"/>
    </source>
</evidence>
<feature type="binding site" evidence="13">
    <location>
        <position position="387"/>
    </location>
    <ligand>
        <name>Zn(2+)</name>
        <dbReference type="ChEBI" id="CHEBI:29105"/>
        <note>catalytic</note>
    </ligand>
</feature>
<evidence type="ECO:0000256" key="5">
    <source>
        <dbReference type="ARBA" id="ARBA00022723"/>
    </source>
</evidence>
<dbReference type="Proteomes" id="UP001206548">
    <property type="component" value="Unassembled WGS sequence"/>
</dbReference>
<evidence type="ECO:0000256" key="10">
    <source>
        <dbReference type="ARBA" id="ARBA00022917"/>
    </source>
</evidence>
<dbReference type="Gene3D" id="3.30.930.10">
    <property type="entry name" value="Bira Bifunctional Protein, Domain 2"/>
    <property type="match status" value="1"/>
</dbReference>
<dbReference type="PANTHER" id="PTHR11451:SF56">
    <property type="entry name" value="THREONINE--TRNA LIGASE 1"/>
    <property type="match status" value="1"/>
</dbReference>
<dbReference type="Pfam" id="PF07973">
    <property type="entry name" value="tRNA_SAD"/>
    <property type="match status" value="1"/>
</dbReference>
<comment type="caution">
    <text evidence="16">The sequence shown here is derived from an EMBL/GenBank/DDBJ whole genome shotgun (WGS) entry which is preliminary data.</text>
</comment>
<keyword evidence="11 13" id="KW-0030">Aminoacyl-tRNA synthetase</keyword>
<dbReference type="PRINTS" id="PR01047">
    <property type="entry name" value="TRNASYNTHTHR"/>
</dbReference>
<evidence type="ECO:0000313" key="16">
    <source>
        <dbReference type="EMBL" id="MCS4488353.1"/>
    </source>
</evidence>
<dbReference type="InterPro" id="IPR012675">
    <property type="entry name" value="Beta-grasp_dom_sf"/>
</dbReference>
<dbReference type="InterPro" id="IPR047246">
    <property type="entry name" value="ThrRS_anticodon"/>
</dbReference>
<feature type="domain" description="TGS" evidence="15">
    <location>
        <begin position="1"/>
        <end position="61"/>
    </location>
</feature>
<evidence type="ECO:0000256" key="6">
    <source>
        <dbReference type="ARBA" id="ARBA00022741"/>
    </source>
</evidence>
<dbReference type="InterPro" id="IPR012676">
    <property type="entry name" value="TGS-like"/>
</dbReference>
<comment type="caution">
    <text evidence="13">Lacks conserved residue(s) required for the propagation of feature annotation.</text>
</comment>
<dbReference type="InterPro" id="IPR004154">
    <property type="entry name" value="Anticodon-bd"/>
</dbReference>
<dbReference type="PROSITE" id="PS51880">
    <property type="entry name" value="TGS"/>
    <property type="match status" value="1"/>
</dbReference>
<keyword evidence="10 13" id="KW-0648">Protein biosynthesis</keyword>
<dbReference type="Pfam" id="PF00587">
    <property type="entry name" value="tRNA-synt_2b"/>
    <property type="match status" value="1"/>
</dbReference>
<evidence type="ECO:0000256" key="13">
    <source>
        <dbReference type="HAMAP-Rule" id="MF_00184"/>
    </source>
</evidence>
<comment type="catalytic activity">
    <reaction evidence="12 13">
        <text>tRNA(Thr) + L-threonine + ATP = L-threonyl-tRNA(Thr) + AMP + diphosphate + H(+)</text>
        <dbReference type="Rhea" id="RHEA:24624"/>
        <dbReference type="Rhea" id="RHEA-COMP:9670"/>
        <dbReference type="Rhea" id="RHEA-COMP:9704"/>
        <dbReference type="ChEBI" id="CHEBI:15378"/>
        <dbReference type="ChEBI" id="CHEBI:30616"/>
        <dbReference type="ChEBI" id="CHEBI:33019"/>
        <dbReference type="ChEBI" id="CHEBI:57926"/>
        <dbReference type="ChEBI" id="CHEBI:78442"/>
        <dbReference type="ChEBI" id="CHEBI:78534"/>
        <dbReference type="ChEBI" id="CHEBI:456215"/>
        <dbReference type="EC" id="6.1.1.3"/>
    </reaction>
</comment>
<dbReference type="Gene3D" id="3.10.20.30">
    <property type="match status" value="1"/>
</dbReference>
<dbReference type="InterPro" id="IPR018163">
    <property type="entry name" value="Thr/Ala-tRNA-synth_IIc_edit"/>
</dbReference>
<feature type="binding site" evidence="13">
    <location>
        <position position="517"/>
    </location>
    <ligand>
        <name>Zn(2+)</name>
        <dbReference type="ChEBI" id="CHEBI:29105"/>
        <note>catalytic</note>
    </ligand>
</feature>
<evidence type="ECO:0000259" key="14">
    <source>
        <dbReference type="PROSITE" id="PS50862"/>
    </source>
</evidence>
<comment type="cofactor">
    <cofactor evidence="13">
        <name>Zn(2+)</name>
        <dbReference type="ChEBI" id="CHEBI:29105"/>
    </cofactor>
    <text evidence="13">Binds 1 zinc ion per subunit.</text>
</comment>
<dbReference type="InterPro" id="IPR033728">
    <property type="entry name" value="ThrRS_core"/>
</dbReference>
<protein>
    <recommendedName>
        <fullName evidence="13">Threonine--tRNA ligase</fullName>
        <ecNumber evidence="13">6.1.1.3</ecNumber>
    </recommendedName>
    <alternativeName>
        <fullName evidence="13">Threonyl-tRNA synthetase</fullName>
        <shortName evidence="13">ThrRS</shortName>
    </alternativeName>
</protein>
<dbReference type="SUPFAM" id="SSF55681">
    <property type="entry name" value="Class II aaRS and biotin synthetases"/>
    <property type="match status" value="1"/>
</dbReference>
<organism evidence="16 17">
    <name type="scientific">Streptococcus sciuri</name>
    <dbReference type="NCBI Taxonomy" id="2973939"/>
    <lineage>
        <taxon>Bacteria</taxon>
        <taxon>Bacillati</taxon>
        <taxon>Bacillota</taxon>
        <taxon>Bacilli</taxon>
        <taxon>Lactobacillales</taxon>
        <taxon>Streptococcaceae</taxon>
        <taxon>Streptococcus</taxon>
    </lineage>
</organism>
<evidence type="ECO:0000256" key="11">
    <source>
        <dbReference type="ARBA" id="ARBA00023146"/>
    </source>
</evidence>
<evidence type="ECO:0000256" key="12">
    <source>
        <dbReference type="ARBA" id="ARBA00049515"/>
    </source>
</evidence>